<feature type="transmembrane region" description="Helical" evidence="6">
    <location>
        <begin position="86"/>
        <end position="108"/>
    </location>
</feature>
<comment type="subcellular location">
    <subcellularLocation>
        <location evidence="1">Membrane</location>
        <topology evidence="1">Multi-pass membrane protein</topology>
    </subcellularLocation>
</comment>
<evidence type="ECO:0000256" key="5">
    <source>
        <dbReference type="ARBA" id="ARBA00023136"/>
    </source>
</evidence>
<evidence type="ECO:0000256" key="3">
    <source>
        <dbReference type="ARBA" id="ARBA00022692"/>
    </source>
</evidence>
<protein>
    <submittedName>
        <fullName evidence="7">Uncharacterized protein</fullName>
    </submittedName>
</protein>
<keyword evidence="5 6" id="KW-0472">Membrane</keyword>
<dbReference type="Proteomes" id="UP000789595">
    <property type="component" value="Unassembled WGS sequence"/>
</dbReference>
<evidence type="ECO:0000256" key="6">
    <source>
        <dbReference type="SAM" id="Phobius"/>
    </source>
</evidence>
<feature type="non-terminal residue" evidence="7">
    <location>
        <position position="1"/>
    </location>
</feature>
<evidence type="ECO:0000313" key="8">
    <source>
        <dbReference type="Proteomes" id="UP000789595"/>
    </source>
</evidence>
<proteinExistence type="inferred from homology"/>
<feature type="transmembrane region" description="Helical" evidence="6">
    <location>
        <begin position="162"/>
        <end position="182"/>
    </location>
</feature>
<dbReference type="InterPro" id="IPR002995">
    <property type="entry name" value="Surf4"/>
</dbReference>
<feature type="transmembrane region" description="Helical" evidence="6">
    <location>
        <begin position="6"/>
        <end position="24"/>
    </location>
</feature>
<comment type="similarity">
    <text evidence="2">Belongs to the SURF4 family.</text>
</comment>
<keyword evidence="3 6" id="KW-0812">Transmembrane</keyword>
<dbReference type="AlphaFoldDB" id="A0A8J2SLQ2"/>
<feature type="transmembrane region" description="Helical" evidence="6">
    <location>
        <begin position="128"/>
        <end position="150"/>
    </location>
</feature>
<name>A0A8J2SLQ2_9STRA</name>
<organism evidence="7 8">
    <name type="scientific">Pelagomonas calceolata</name>
    <dbReference type="NCBI Taxonomy" id="35677"/>
    <lineage>
        <taxon>Eukaryota</taxon>
        <taxon>Sar</taxon>
        <taxon>Stramenopiles</taxon>
        <taxon>Ochrophyta</taxon>
        <taxon>Pelagophyceae</taxon>
        <taxon>Pelagomonadales</taxon>
        <taxon>Pelagomonadaceae</taxon>
        <taxon>Pelagomonas</taxon>
    </lineage>
</organism>
<evidence type="ECO:0000256" key="2">
    <source>
        <dbReference type="ARBA" id="ARBA00006945"/>
    </source>
</evidence>
<evidence type="ECO:0000256" key="4">
    <source>
        <dbReference type="ARBA" id="ARBA00022989"/>
    </source>
</evidence>
<comment type="caution">
    <text evidence="7">The sequence shown here is derived from an EMBL/GenBank/DDBJ whole genome shotgun (WGS) entry which is preliminary data.</text>
</comment>
<keyword evidence="8" id="KW-1185">Reference proteome</keyword>
<dbReference type="EMBL" id="CAKKNE010000004">
    <property type="protein sequence ID" value="CAH0374723.1"/>
    <property type="molecule type" value="Genomic_DNA"/>
</dbReference>
<dbReference type="Pfam" id="PF02077">
    <property type="entry name" value="SURF4"/>
    <property type="match status" value="1"/>
</dbReference>
<sequence length="198" mass="20294">VLATDPRLAASAMAVLSVVNIAVFTNPLVRRTAHVHGIAAYLCRSGASIAGLLALVAHADAEHSQASSALDDPYVRAKKRGEKVQLVSRILVAFYFLFSGGFLCVFASSSTWAFVVGIGGAAAVASGYKFTVAAGLLSVLVLTHGIGSYAAKLGGHKRHRDALMFVGAQDLSVLAALLLLAATGPGGLSVDAKYGKGN</sequence>
<gene>
    <name evidence="7" type="ORF">PECAL_4P20220</name>
</gene>
<dbReference type="GO" id="GO:0016020">
    <property type="term" value="C:membrane"/>
    <property type="evidence" value="ECO:0007669"/>
    <property type="project" value="UniProtKB-SubCell"/>
</dbReference>
<evidence type="ECO:0000256" key="1">
    <source>
        <dbReference type="ARBA" id="ARBA00004141"/>
    </source>
</evidence>
<reference evidence="7" key="1">
    <citation type="submission" date="2021-11" db="EMBL/GenBank/DDBJ databases">
        <authorList>
            <consortium name="Genoscope - CEA"/>
            <person name="William W."/>
        </authorList>
    </citation>
    <scope>NUCLEOTIDE SEQUENCE</scope>
</reference>
<evidence type="ECO:0000313" key="7">
    <source>
        <dbReference type="EMBL" id="CAH0374723.1"/>
    </source>
</evidence>
<accession>A0A8J2SLQ2</accession>
<keyword evidence="4 6" id="KW-1133">Transmembrane helix</keyword>